<dbReference type="Proteomes" id="UP000478052">
    <property type="component" value="Unassembled WGS sequence"/>
</dbReference>
<protein>
    <submittedName>
        <fullName evidence="2">Uncharacterized protein</fullName>
    </submittedName>
</protein>
<gene>
    <name evidence="2" type="ORF">FWK35_00006712</name>
</gene>
<proteinExistence type="predicted"/>
<comment type="caution">
    <text evidence="2">The sequence shown here is derived from an EMBL/GenBank/DDBJ whole genome shotgun (WGS) entry which is preliminary data.</text>
</comment>
<feature type="compositionally biased region" description="Low complexity" evidence="1">
    <location>
        <begin position="131"/>
        <end position="150"/>
    </location>
</feature>
<accession>A0A6G0ZD69</accession>
<dbReference type="OrthoDB" id="6621815at2759"/>
<name>A0A6G0ZD69_APHCR</name>
<feature type="region of interest" description="Disordered" evidence="1">
    <location>
        <begin position="204"/>
        <end position="223"/>
    </location>
</feature>
<sequence length="287" mass="31463">MSDNYSDNDSLKLYEEERNVQLTKKHESSAVNEPSIKVLQLVSIFENEESETKFNCKYQTFHDTHVHSNLALSQRRPKTGTATSAAAVHGEEVEKPVRAADEANEADEAEVSSTDGSERSDLAEGGAAVPSGGNSSTTAATYGTSTVSVTDRSRSGWMGQPDRNLLFVIHPWCMLHKSGADRQSEFPPPGFLERLKAKLMALHRQSDEQQQQHRNGSAVVRRRRHTHQSIKCWFQYTATAFGGGDGGPSSAMSTAAGHANGQRNEPAAVVDFLSVWRRYANVTADRG</sequence>
<keyword evidence="3" id="KW-1185">Reference proteome</keyword>
<reference evidence="2 3" key="1">
    <citation type="submission" date="2019-08" db="EMBL/GenBank/DDBJ databases">
        <title>Whole genome of Aphis craccivora.</title>
        <authorList>
            <person name="Voronova N.V."/>
            <person name="Shulinski R.S."/>
            <person name="Bandarenka Y.V."/>
            <person name="Zhorov D.G."/>
            <person name="Warner D."/>
        </authorList>
    </citation>
    <scope>NUCLEOTIDE SEQUENCE [LARGE SCALE GENOMIC DNA]</scope>
    <source>
        <strain evidence="2">180601</strain>
        <tissue evidence="2">Whole Body</tissue>
    </source>
</reference>
<dbReference type="AlphaFoldDB" id="A0A6G0ZD69"/>
<feature type="region of interest" description="Disordered" evidence="1">
    <location>
        <begin position="71"/>
        <end position="156"/>
    </location>
</feature>
<feature type="compositionally biased region" description="Basic and acidic residues" evidence="1">
    <location>
        <begin position="89"/>
        <end position="101"/>
    </location>
</feature>
<evidence type="ECO:0000313" key="2">
    <source>
        <dbReference type="EMBL" id="KAF0768536.1"/>
    </source>
</evidence>
<dbReference type="EMBL" id="VUJU01000754">
    <property type="protein sequence ID" value="KAF0768536.1"/>
    <property type="molecule type" value="Genomic_DNA"/>
</dbReference>
<evidence type="ECO:0000256" key="1">
    <source>
        <dbReference type="SAM" id="MobiDB-lite"/>
    </source>
</evidence>
<organism evidence="2 3">
    <name type="scientific">Aphis craccivora</name>
    <name type="common">Cowpea aphid</name>
    <dbReference type="NCBI Taxonomy" id="307492"/>
    <lineage>
        <taxon>Eukaryota</taxon>
        <taxon>Metazoa</taxon>
        <taxon>Ecdysozoa</taxon>
        <taxon>Arthropoda</taxon>
        <taxon>Hexapoda</taxon>
        <taxon>Insecta</taxon>
        <taxon>Pterygota</taxon>
        <taxon>Neoptera</taxon>
        <taxon>Paraneoptera</taxon>
        <taxon>Hemiptera</taxon>
        <taxon>Sternorrhyncha</taxon>
        <taxon>Aphidomorpha</taxon>
        <taxon>Aphidoidea</taxon>
        <taxon>Aphididae</taxon>
        <taxon>Aphidini</taxon>
        <taxon>Aphis</taxon>
        <taxon>Aphis</taxon>
    </lineage>
</organism>
<evidence type="ECO:0000313" key="3">
    <source>
        <dbReference type="Proteomes" id="UP000478052"/>
    </source>
</evidence>